<protein>
    <submittedName>
        <fullName evidence="3">Uncharacterized protein</fullName>
    </submittedName>
</protein>
<keyword evidence="2" id="KW-0812">Transmembrane</keyword>
<dbReference type="EMBL" id="HBEZ01054776">
    <property type="protein sequence ID" value="CAD8657128.1"/>
    <property type="molecule type" value="Transcribed_RNA"/>
</dbReference>
<proteinExistence type="predicted"/>
<name>A0A7S0N4V5_9CRYP</name>
<accession>A0A7S0N4V5</accession>
<keyword evidence="2" id="KW-0472">Membrane</keyword>
<feature type="coiled-coil region" evidence="1">
    <location>
        <begin position="515"/>
        <end position="542"/>
    </location>
</feature>
<sequence length="786" mass="88795">MYEGIISGVLDFDYAPQSVLVSKDGISRRCFMNITQEGKGAIEDLREKNLLHGLKLSSEDFQPVTAYQCTAQGLELVSRIPKHVKKDVDRWIYAPKPYQDNVLKVALKRTQSEEGTDLQTFLLIAEGGYEKPSTVTNVEEVSYVSSPYLPLHLRKSEKPMTNNSSRASEAAAGLSNIRDELQENIHLAHVQVLIGEWCPFGSNQIVSLNERLGAMDRCQGGLFTSKIDHEPTGTQLKVPTGLTKVDVLDFDLVHCINIEAVVSYPEDEGIVQIENFGMHLNVDGTVAYGMKIEAIMERKADDISLDMLSRLLVGVQNDSSTIMNDLASSYQRSILQMIYCGDQMNRSKYSMIIAEAIDPKLNCEEYMDRGDNENEIKQVLGDIYSAHNIGADDVLILGRDGMLFAGPNSRKHEPMLQFYLSLFVREIFVRVFFVRTFVLDDLLKKTRILIVQHERDPNNIPKIRSMLNTASKDMILLQEVLTYLSESLQGMEVPERPQDEAGGTLFKVLNLLNVKRDVSLRVEDLKKLVEGAQHELTNLAAMTDVINTKQLEDVFKNVESNTKFLVDSSASNERASASLEVIQIILGGMFSFDIIDRISGGTMGLSTPWWVEQWINEPIVARIPFLWFAINILWMVLFCYGMIKVMRYFSDLGSGFLTLRVKVNAKISSEKMERFLSDKNIEVTDSLEEQYIAIKKVAWQELDRALWAGGAPPKIEITYDVQYGYLLSVLFYLDRKKSELDEDGLMRIFTATLAEHGVLEDYDPPRSKYAKVAEDVDDFQSSAFKS</sequence>
<dbReference type="AlphaFoldDB" id="A0A7S0N4V5"/>
<evidence type="ECO:0000256" key="2">
    <source>
        <dbReference type="SAM" id="Phobius"/>
    </source>
</evidence>
<reference evidence="3" key="1">
    <citation type="submission" date="2021-01" db="EMBL/GenBank/DDBJ databases">
        <authorList>
            <person name="Corre E."/>
            <person name="Pelletier E."/>
            <person name="Niang G."/>
            <person name="Scheremetjew M."/>
            <person name="Finn R."/>
            <person name="Kale V."/>
            <person name="Holt S."/>
            <person name="Cochrane G."/>
            <person name="Meng A."/>
            <person name="Brown T."/>
            <person name="Cohen L."/>
        </authorList>
    </citation>
    <scope>NUCLEOTIDE SEQUENCE</scope>
    <source>
        <strain evidence="3">CCAP979/52</strain>
    </source>
</reference>
<feature type="transmembrane region" description="Helical" evidence="2">
    <location>
        <begin position="625"/>
        <end position="643"/>
    </location>
</feature>
<keyword evidence="2" id="KW-1133">Transmembrane helix</keyword>
<keyword evidence="1" id="KW-0175">Coiled coil</keyword>
<evidence type="ECO:0000256" key="1">
    <source>
        <dbReference type="SAM" id="Coils"/>
    </source>
</evidence>
<organism evidence="3">
    <name type="scientific">Cryptomonas curvata</name>
    <dbReference type="NCBI Taxonomy" id="233186"/>
    <lineage>
        <taxon>Eukaryota</taxon>
        <taxon>Cryptophyceae</taxon>
        <taxon>Cryptomonadales</taxon>
        <taxon>Cryptomonadaceae</taxon>
        <taxon>Cryptomonas</taxon>
    </lineage>
</organism>
<evidence type="ECO:0000313" key="3">
    <source>
        <dbReference type="EMBL" id="CAD8657128.1"/>
    </source>
</evidence>
<gene>
    <name evidence="3" type="ORF">CCUR1050_LOCUS30055</name>
</gene>